<name>A0A3L8RD58_STRRN</name>
<sequence>MDLVWTRLSLCVIAAAVMSGCSGSSSGEDGGKDSASAPVPSPSASSFPFPTLTPTGSPSPSGQALPVRVTKTYQGFVSGLDQAEKLLPPDPGLGASATEKVLYSLRQKTLLMTQFKGRTSAWCAGGGVQLAAGKKTECTVKYDGVNVHWTVSVPSTYRESDFLVEYGVSARGTTVLKSEAVYSRFWDGYHEPGWELRCDRMPAFKVVKVGEDTGYDCQFLNPHVSPAAWHNVSVRISETGVDFT</sequence>
<dbReference type="EMBL" id="QYCY01000001">
    <property type="protein sequence ID" value="RLV77659.1"/>
    <property type="molecule type" value="Genomic_DNA"/>
</dbReference>
<evidence type="ECO:0000256" key="1">
    <source>
        <dbReference type="SAM" id="MobiDB-lite"/>
    </source>
</evidence>
<gene>
    <name evidence="2" type="ORF">D3C57_104780</name>
</gene>
<dbReference type="Proteomes" id="UP000281594">
    <property type="component" value="Unassembled WGS sequence"/>
</dbReference>
<feature type="region of interest" description="Disordered" evidence="1">
    <location>
        <begin position="23"/>
        <end position="64"/>
    </location>
</feature>
<proteinExistence type="predicted"/>
<dbReference type="RefSeq" id="WP_148717759.1">
    <property type="nucleotide sequence ID" value="NC_022785.1"/>
</dbReference>
<comment type="caution">
    <text evidence="2">The sequence shown here is derived from an EMBL/GenBank/DDBJ whole genome shotgun (WGS) entry which is preliminary data.</text>
</comment>
<dbReference type="AlphaFoldDB" id="A0A3L8RD58"/>
<accession>A0A3L8RD58</accession>
<dbReference type="PROSITE" id="PS51257">
    <property type="entry name" value="PROKAR_LIPOPROTEIN"/>
    <property type="match status" value="1"/>
</dbReference>
<reference evidence="2 3" key="1">
    <citation type="journal article" date="2018" name="J. Biol. Chem.">
        <title>Discovery of the actinoplanic acid pathway in Streptomyces rapamycinicus reveals a genetically conserved synergism with rapamycin.</title>
        <authorList>
            <person name="Mrak P."/>
            <person name="Krastel P."/>
            <person name="Pivk Lukancic P."/>
            <person name="Tao J."/>
            <person name="Pistorius D."/>
            <person name="Moore C.M."/>
        </authorList>
    </citation>
    <scope>NUCLEOTIDE SEQUENCE [LARGE SCALE GENOMIC DNA]</scope>
    <source>
        <strain evidence="2 3">NRRL 5491</strain>
    </source>
</reference>
<feature type="compositionally biased region" description="Low complexity" evidence="1">
    <location>
        <begin position="23"/>
        <end position="61"/>
    </location>
</feature>
<protein>
    <submittedName>
        <fullName evidence="2">Uncharacterized protein</fullName>
    </submittedName>
</protein>
<evidence type="ECO:0000313" key="2">
    <source>
        <dbReference type="EMBL" id="RLV77659.1"/>
    </source>
</evidence>
<organism evidence="2 3">
    <name type="scientific">Streptomyces rapamycinicus (strain ATCC 29253 / DSM 41530 / NRRL 5491 / AYB-994)</name>
    <name type="common">Streptomyces hygroscopicus (strain ATCC 29253)</name>
    <dbReference type="NCBI Taxonomy" id="1343740"/>
    <lineage>
        <taxon>Bacteria</taxon>
        <taxon>Bacillati</taxon>
        <taxon>Actinomycetota</taxon>
        <taxon>Actinomycetes</taxon>
        <taxon>Kitasatosporales</taxon>
        <taxon>Streptomycetaceae</taxon>
        <taxon>Streptomyces</taxon>
        <taxon>Streptomyces violaceusniger group</taxon>
    </lineage>
</organism>
<evidence type="ECO:0000313" key="3">
    <source>
        <dbReference type="Proteomes" id="UP000281594"/>
    </source>
</evidence>